<evidence type="ECO:0000313" key="2">
    <source>
        <dbReference type="RefSeq" id="XP_042609855.1"/>
    </source>
</evidence>
<feature type="compositionally biased region" description="Basic and acidic residues" evidence="1">
    <location>
        <begin position="50"/>
        <end position="77"/>
    </location>
</feature>
<evidence type="ECO:0000256" key="1">
    <source>
        <dbReference type="SAM" id="MobiDB-lite"/>
    </source>
</evidence>
<dbReference type="KEGG" id="ccar:122142979"/>
<sequence>MVKGDRNKTQGEDASMHAACSRQTKSRTSTKRRLRTFPGQLLRSSPRSLRAMEEKGKFEDMAKVDKVQARQGDEGLRTPKGGAGKASRKKKDQRPERLSHLALSPFGAGVPPTVKSENPNLSIGETATAAGRSCGRAQSISDRARPLGAESRAKPA</sequence>
<dbReference type="GeneID" id="122142979"/>
<accession>A0A9Q9XXK3</accession>
<feature type="compositionally biased region" description="Basic and acidic residues" evidence="1">
    <location>
        <begin position="1"/>
        <end position="15"/>
    </location>
</feature>
<proteinExistence type="predicted"/>
<reference evidence="2" key="1">
    <citation type="submission" date="2025-08" db="UniProtKB">
        <authorList>
            <consortium name="RefSeq"/>
        </authorList>
    </citation>
    <scope>IDENTIFICATION</scope>
    <source>
        <tissue evidence="2">Muscle</tissue>
    </source>
</reference>
<protein>
    <submittedName>
        <fullName evidence="2">High mobility group protein B2-like</fullName>
    </submittedName>
</protein>
<feature type="compositionally biased region" description="Basic residues" evidence="1">
    <location>
        <begin position="24"/>
        <end position="35"/>
    </location>
</feature>
<dbReference type="RefSeq" id="XP_042609855.1">
    <property type="nucleotide sequence ID" value="XM_042753921.1"/>
</dbReference>
<dbReference type="Proteomes" id="UP001155660">
    <property type="component" value="Unplaced"/>
</dbReference>
<feature type="compositionally biased region" description="Polar residues" evidence="1">
    <location>
        <begin position="115"/>
        <end position="125"/>
    </location>
</feature>
<dbReference type="AlphaFoldDB" id="A0A9Q9XXK3"/>
<feature type="region of interest" description="Disordered" evidence="1">
    <location>
        <begin position="1"/>
        <end position="156"/>
    </location>
</feature>
<name>A0A9Q9XXK3_CYPCA</name>
<organism evidence="2">
    <name type="scientific">Cyprinus carpio</name>
    <name type="common">Common carp</name>
    <dbReference type="NCBI Taxonomy" id="7962"/>
    <lineage>
        <taxon>Eukaryota</taxon>
        <taxon>Metazoa</taxon>
        <taxon>Chordata</taxon>
        <taxon>Craniata</taxon>
        <taxon>Vertebrata</taxon>
        <taxon>Euteleostomi</taxon>
        <taxon>Actinopterygii</taxon>
        <taxon>Neopterygii</taxon>
        <taxon>Teleostei</taxon>
        <taxon>Ostariophysi</taxon>
        <taxon>Cypriniformes</taxon>
        <taxon>Cyprinidae</taxon>
        <taxon>Cyprininae</taxon>
        <taxon>Cyprinus</taxon>
    </lineage>
</organism>
<gene>
    <name evidence="2" type="primary">LOC122142979</name>
</gene>
<dbReference type="OrthoDB" id="1919336at2759"/>